<feature type="compositionally biased region" description="Polar residues" evidence="4">
    <location>
        <begin position="132"/>
        <end position="141"/>
    </location>
</feature>
<evidence type="ECO:0000256" key="4">
    <source>
        <dbReference type="SAM" id="MobiDB-lite"/>
    </source>
</evidence>
<dbReference type="AlphaFoldDB" id="A0A1R1YFV0"/>
<dbReference type="PANTHER" id="PTHR13475">
    <property type="entry name" value="NEUGRIN"/>
    <property type="match status" value="1"/>
</dbReference>
<feature type="compositionally biased region" description="Low complexity" evidence="4">
    <location>
        <begin position="85"/>
        <end position="111"/>
    </location>
</feature>
<sequence length="282" mass="32189">MFLNFARKILIESKITKITGNNSYSNISNFSSYSKASQNDKLPSLIYKLTPNKHANSSASSHSSNVASLFKNSKYSDSSISPPRSNFNNASINTSNNSSYNSKPSNSKFSNLDQLETPDFGYKKLNTSIRKNHKLSSSDYHNSNRHNPKSLSTNKVSDYNSSHVDPHTNSNQHHSTIVSASQKNGWIKRKSELNQKLGKQPWNPQKKLARASLEKIRLLNKEYPNIYTINKLSQDFKVSFEAIRRILKSKFVPDQKRALEQESRRKKSITEYHLTKKDKDLN</sequence>
<dbReference type="Proteomes" id="UP000187283">
    <property type="component" value="Unassembled WGS sequence"/>
</dbReference>
<evidence type="ECO:0000256" key="3">
    <source>
        <dbReference type="ARBA" id="ARBA00013566"/>
    </source>
</evidence>
<evidence type="ECO:0000256" key="1">
    <source>
        <dbReference type="ARBA" id="ARBA00003548"/>
    </source>
</evidence>
<organism evidence="6 7">
    <name type="scientific">Smittium culicis</name>
    <dbReference type="NCBI Taxonomy" id="133412"/>
    <lineage>
        <taxon>Eukaryota</taxon>
        <taxon>Fungi</taxon>
        <taxon>Fungi incertae sedis</taxon>
        <taxon>Zoopagomycota</taxon>
        <taxon>Kickxellomycotina</taxon>
        <taxon>Harpellomycetes</taxon>
        <taxon>Harpellales</taxon>
        <taxon>Legeriomycetaceae</taxon>
        <taxon>Smittium</taxon>
    </lineage>
</organism>
<dbReference type="InterPro" id="IPR010487">
    <property type="entry name" value="NGRN/Rrg9"/>
</dbReference>
<dbReference type="OrthoDB" id="5578174at2759"/>
<accession>A0A1R1YFV0</accession>
<feature type="compositionally biased region" description="Polar residues" evidence="4">
    <location>
        <begin position="74"/>
        <end position="84"/>
    </location>
</feature>
<feature type="region of interest" description="Disordered" evidence="4">
    <location>
        <begin position="132"/>
        <end position="175"/>
    </location>
</feature>
<dbReference type="EMBL" id="LSSN01000109">
    <property type="protein sequence ID" value="OMJ25801.1"/>
    <property type="molecule type" value="Genomic_DNA"/>
</dbReference>
<dbReference type="STRING" id="133412.A0A1R1YFV0"/>
<comment type="function">
    <text evidence="1">Required for respiratory activity and maintenance and expression of the mitochondrial genome.</text>
</comment>
<comment type="caution">
    <text evidence="6">The sequence shown here is derived from an EMBL/GenBank/DDBJ whole genome shotgun (WGS) entry which is preliminary data.</text>
</comment>
<gene>
    <name evidence="5" type="ORF">AYI70_g11003</name>
    <name evidence="6" type="ORF">AYI70_g638</name>
</gene>
<dbReference type="PANTHER" id="PTHR13475:SF3">
    <property type="entry name" value="NEUGRIN"/>
    <property type="match status" value="1"/>
</dbReference>
<feature type="region of interest" description="Disordered" evidence="4">
    <location>
        <begin position="74"/>
        <end position="113"/>
    </location>
</feature>
<keyword evidence="7" id="KW-1185">Reference proteome</keyword>
<proteinExistence type="inferred from homology"/>
<protein>
    <recommendedName>
        <fullName evidence="3">Required for respiratory growth protein 9, mitochondrial</fullName>
    </recommendedName>
</protein>
<dbReference type="GO" id="GO:0005634">
    <property type="term" value="C:nucleus"/>
    <property type="evidence" value="ECO:0007669"/>
    <property type="project" value="TreeGrafter"/>
</dbReference>
<evidence type="ECO:0000313" key="6">
    <source>
        <dbReference type="EMBL" id="OMJ25801.1"/>
    </source>
</evidence>
<reference evidence="6 7" key="1">
    <citation type="submission" date="2017-01" db="EMBL/GenBank/DDBJ databases">
        <authorList>
            <person name="Mah S.A."/>
            <person name="Swanson W.J."/>
            <person name="Moy G.W."/>
            <person name="Vacquier V.D."/>
        </authorList>
    </citation>
    <scope>NUCLEOTIDE SEQUENCE [LARGE SCALE GENOMIC DNA]</scope>
    <source>
        <strain evidence="6 7">GSMNP</strain>
    </source>
</reference>
<comment type="similarity">
    <text evidence="2">Belongs to the RRG9 family.</text>
</comment>
<evidence type="ECO:0000256" key="2">
    <source>
        <dbReference type="ARBA" id="ARBA00010895"/>
    </source>
</evidence>
<evidence type="ECO:0000313" key="7">
    <source>
        <dbReference type="Proteomes" id="UP000187283"/>
    </source>
</evidence>
<dbReference type="EMBL" id="LSSN01005517">
    <property type="protein sequence ID" value="OMJ09287.1"/>
    <property type="molecule type" value="Genomic_DNA"/>
</dbReference>
<feature type="compositionally biased region" description="Polar residues" evidence="4">
    <location>
        <begin position="149"/>
        <end position="175"/>
    </location>
</feature>
<dbReference type="Pfam" id="PF06413">
    <property type="entry name" value="Neugrin"/>
    <property type="match status" value="1"/>
</dbReference>
<name>A0A1R1YFV0_9FUNG</name>
<feature type="region of interest" description="Disordered" evidence="4">
    <location>
        <begin position="257"/>
        <end position="282"/>
    </location>
</feature>
<evidence type="ECO:0000313" key="5">
    <source>
        <dbReference type="EMBL" id="OMJ09287.1"/>
    </source>
</evidence>